<evidence type="ECO:0000313" key="1">
    <source>
        <dbReference type="EMBL" id="SEQ63185.1"/>
    </source>
</evidence>
<sequence length="64" mass="7129">MKKMKKESRSVIQGQGSTTAFKRFLHTSHGGMHTHFPASLAEFNTGVLTALDALLNVKLQFGYY</sequence>
<organism evidence="1 2">
    <name type="scientific">Nitrosomonas ureae</name>
    <dbReference type="NCBI Taxonomy" id="44577"/>
    <lineage>
        <taxon>Bacteria</taxon>
        <taxon>Pseudomonadati</taxon>
        <taxon>Pseudomonadota</taxon>
        <taxon>Betaproteobacteria</taxon>
        <taxon>Nitrosomonadales</taxon>
        <taxon>Nitrosomonadaceae</taxon>
        <taxon>Nitrosomonas</taxon>
    </lineage>
</organism>
<name>A0A1H9HLI2_9PROT</name>
<protein>
    <submittedName>
        <fullName evidence="1">Uncharacterized protein</fullName>
    </submittedName>
</protein>
<accession>A0A1H9HLI2</accession>
<evidence type="ECO:0000313" key="2">
    <source>
        <dbReference type="Proteomes" id="UP000181998"/>
    </source>
</evidence>
<dbReference type="EMBL" id="FOFX01000119">
    <property type="protein sequence ID" value="SEQ63185.1"/>
    <property type="molecule type" value="Genomic_DNA"/>
</dbReference>
<gene>
    <name evidence="1" type="ORF">SAMN05421510_11193</name>
</gene>
<dbReference type="AlphaFoldDB" id="A0A1H9HLI2"/>
<proteinExistence type="predicted"/>
<dbReference type="Proteomes" id="UP000181998">
    <property type="component" value="Unassembled WGS sequence"/>
</dbReference>
<reference evidence="1 2" key="1">
    <citation type="submission" date="2016-10" db="EMBL/GenBank/DDBJ databases">
        <authorList>
            <person name="de Groot N.N."/>
        </authorList>
    </citation>
    <scope>NUCLEOTIDE SEQUENCE [LARGE SCALE GENOMIC DNA]</scope>
    <source>
        <strain evidence="1 2">Nm9</strain>
    </source>
</reference>